<comment type="similarity">
    <text evidence="1">Belongs to the ABC transporter superfamily.</text>
</comment>
<evidence type="ECO:0000256" key="1">
    <source>
        <dbReference type="ARBA" id="ARBA00005417"/>
    </source>
</evidence>
<proteinExistence type="inferred from homology"/>
<evidence type="ECO:0000256" key="3">
    <source>
        <dbReference type="ARBA" id="ARBA00022741"/>
    </source>
</evidence>
<dbReference type="InterPro" id="IPR003593">
    <property type="entry name" value="AAA+_ATPase"/>
</dbReference>
<dbReference type="EMBL" id="OMOD01000101">
    <property type="protein sequence ID" value="SPF37957.1"/>
    <property type="molecule type" value="Genomic_DNA"/>
</dbReference>
<dbReference type="InterPro" id="IPR003439">
    <property type="entry name" value="ABC_transporter-like_ATP-bd"/>
</dbReference>
<dbReference type="OrthoDB" id="9804819at2"/>
<dbReference type="PANTHER" id="PTHR43335">
    <property type="entry name" value="ABC TRANSPORTER, ATP-BINDING PROTEIN"/>
    <property type="match status" value="1"/>
</dbReference>
<dbReference type="PANTHER" id="PTHR43335:SF4">
    <property type="entry name" value="ABC TRANSPORTER, ATP-BINDING PROTEIN"/>
    <property type="match status" value="1"/>
</dbReference>
<dbReference type="CDD" id="cd03230">
    <property type="entry name" value="ABC_DR_subfamily_A"/>
    <property type="match status" value="1"/>
</dbReference>
<evidence type="ECO:0000313" key="7">
    <source>
        <dbReference type="Proteomes" id="UP000238701"/>
    </source>
</evidence>
<feature type="domain" description="ABC transporter" evidence="5">
    <location>
        <begin position="4"/>
        <end position="239"/>
    </location>
</feature>
<evidence type="ECO:0000256" key="4">
    <source>
        <dbReference type="ARBA" id="ARBA00022840"/>
    </source>
</evidence>
<dbReference type="SUPFAM" id="SSF52540">
    <property type="entry name" value="P-loop containing nucleoside triphosphate hydrolases"/>
    <property type="match status" value="1"/>
</dbReference>
<dbReference type="Proteomes" id="UP000238701">
    <property type="component" value="Unassembled WGS sequence"/>
</dbReference>
<dbReference type="PROSITE" id="PS00211">
    <property type="entry name" value="ABC_TRANSPORTER_1"/>
    <property type="match status" value="1"/>
</dbReference>
<dbReference type="InterPro" id="IPR017871">
    <property type="entry name" value="ABC_transporter-like_CS"/>
</dbReference>
<protein>
    <recommendedName>
        <fullName evidence="5">ABC transporter domain-containing protein</fullName>
    </recommendedName>
</protein>
<dbReference type="GO" id="GO:0005524">
    <property type="term" value="F:ATP binding"/>
    <property type="evidence" value="ECO:0007669"/>
    <property type="project" value="UniProtKB-KW"/>
</dbReference>
<sequence>MAAIEILGLEKTYMVGFWRKRPKRALEPLHLTVEEGEIFGFLGPNGAGKTTTLKMLMGLVFPTAGTARLLGRAWTDPEVKAQIGFLPEQPYFYDYLTAHELLDYYGQLSGVPAPDRKRRIEEVLSRVGLTDIKGLQLRKFSKGMLQRVGIAQAILHNPRLVFLDEPMSGLDPLGRREVRDLIEQLKQEGKTVFFSTHILSDAEALCDRVAIIHKGQLRGVGEIEQLTSSVQGKVEVVWQGTQVPASMKALGAECHVTGDTVRAVLAANQQDAAIDALRREHIRLIAITPLRTSLEAYFVEKLQHSQTAAGTTAGTAAGSNV</sequence>
<keyword evidence="3" id="KW-0547">Nucleotide-binding</keyword>
<name>A0A2U3KEH9_9BACT</name>
<dbReference type="AlphaFoldDB" id="A0A2U3KEH9"/>
<dbReference type="SMART" id="SM00382">
    <property type="entry name" value="AAA"/>
    <property type="match status" value="1"/>
</dbReference>
<dbReference type="PROSITE" id="PS50893">
    <property type="entry name" value="ABC_TRANSPORTER_2"/>
    <property type="match status" value="1"/>
</dbReference>
<reference evidence="7" key="1">
    <citation type="submission" date="2018-02" db="EMBL/GenBank/DDBJ databases">
        <authorList>
            <person name="Hausmann B."/>
        </authorList>
    </citation>
    <scope>NUCLEOTIDE SEQUENCE [LARGE SCALE GENOMIC DNA]</scope>
    <source>
        <strain evidence="7">Peat soil MAG SbA1</strain>
    </source>
</reference>
<dbReference type="Pfam" id="PF00005">
    <property type="entry name" value="ABC_tran"/>
    <property type="match status" value="1"/>
</dbReference>
<evidence type="ECO:0000313" key="6">
    <source>
        <dbReference type="EMBL" id="SPF37957.1"/>
    </source>
</evidence>
<gene>
    <name evidence="6" type="ORF">SBA1_190083</name>
</gene>
<evidence type="ECO:0000256" key="2">
    <source>
        <dbReference type="ARBA" id="ARBA00022448"/>
    </source>
</evidence>
<dbReference type="InterPro" id="IPR027417">
    <property type="entry name" value="P-loop_NTPase"/>
</dbReference>
<dbReference type="Gene3D" id="3.40.50.300">
    <property type="entry name" value="P-loop containing nucleotide triphosphate hydrolases"/>
    <property type="match status" value="1"/>
</dbReference>
<organism evidence="6 7">
    <name type="scientific">Candidatus Sulfotelmatobacter kueseliae</name>
    <dbReference type="NCBI Taxonomy" id="2042962"/>
    <lineage>
        <taxon>Bacteria</taxon>
        <taxon>Pseudomonadati</taxon>
        <taxon>Acidobacteriota</taxon>
        <taxon>Terriglobia</taxon>
        <taxon>Terriglobales</taxon>
        <taxon>Candidatus Korobacteraceae</taxon>
        <taxon>Candidatus Sulfotelmatobacter</taxon>
    </lineage>
</organism>
<keyword evidence="4" id="KW-0067">ATP-binding</keyword>
<keyword evidence="2" id="KW-0813">Transport</keyword>
<evidence type="ECO:0000259" key="5">
    <source>
        <dbReference type="PROSITE" id="PS50893"/>
    </source>
</evidence>
<dbReference type="GO" id="GO:0016887">
    <property type="term" value="F:ATP hydrolysis activity"/>
    <property type="evidence" value="ECO:0007669"/>
    <property type="project" value="InterPro"/>
</dbReference>
<accession>A0A2U3KEH9</accession>